<sequence length="66" mass="6909">MLMMLMVVVVGMLVLGVHSGECAIAIPMNPCTLPQCVTECKKALQAKYMSASCATSSQGKLCICLG</sequence>
<evidence type="ECO:0000313" key="3">
    <source>
        <dbReference type="Proteomes" id="UP000634136"/>
    </source>
</evidence>
<reference evidence="2" key="1">
    <citation type="submission" date="2020-09" db="EMBL/GenBank/DDBJ databases">
        <title>Genome-Enabled Discovery of Anthraquinone Biosynthesis in Senna tora.</title>
        <authorList>
            <person name="Kang S.-H."/>
            <person name="Pandey R.P."/>
            <person name="Lee C.-M."/>
            <person name="Sim J.-S."/>
            <person name="Jeong J.-T."/>
            <person name="Choi B.-S."/>
            <person name="Jung M."/>
            <person name="Ginzburg D."/>
            <person name="Zhao K."/>
            <person name="Won S.Y."/>
            <person name="Oh T.-J."/>
            <person name="Yu Y."/>
            <person name="Kim N.-H."/>
            <person name="Lee O.R."/>
            <person name="Lee T.-H."/>
            <person name="Bashyal P."/>
            <person name="Kim T.-S."/>
            <person name="Lee W.-H."/>
            <person name="Kawkins C."/>
            <person name="Kim C.-K."/>
            <person name="Kim J.S."/>
            <person name="Ahn B.O."/>
            <person name="Rhee S.Y."/>
            <person name="Sohng J.K."/>
        </authorList>
    </citation>
    <scope>NUCLEOTIDE SEQUENCE</scope>
    <source>
        <tissue evidence="2">Leaf</tissue>
    </source>
</reference>
<keyword evidence="1" id="KW-0732">Signal</keyword>
<comment type="caution">
    <text evidence="2">The sequence shown here is derived from an EMBL/GenBank/DDBJ whole genome shotgun (WGS) entry which is preliminary data.</text>
</comment>
<evidence type="ECO:0000256" key="1">
    <source>
        <dbReference type="SAM" id="SignalP"/>
    </source>
</evidence>
<protein>
    <submittedName>
        <fullName evidence="2">ACT domain repeat 6 isoform 1</fullName>
    </submittedName>
</protein>
<dbReference type="EMBL" id="JAAIUW010000004">
    <property type="protein sequence ID" value="KAF7834020.1"/>
    <property type="molecule type" value="Genomic_DNA"/>
</dbReference>
<dbReference type="Proteomes" id="UP000634136">
    <property type="component" value="Unassembled WGS sequence"/>
</dbReference>
<evidence type="ECO:0000313" key="2">
    <source>
        <dbReference type="EMBL" id="KAF7834020.1"/>
    </source>
</evidence>
<feature type="chain" id="PRO_5032895420" evidence="1">
    <location>
        <begin position="20"/>
        <end position="66"/>
    </location>
</feature>
<name>A0A834WWE5_9FABA</name>
<feature type="signal peptide" evidence="1">
    <location>
        <begin position="1"/>
        <end position="19"/>
    </location>
</feature>
<proteinExistence type="predicted"/>
<organism evidence="2 3">
    <name type="scientific">Senna tora</name>
    <dbReference type="NCBI Taxonomy" id="362788"/>
    <lineage>
        <taxon>Eukaryota</taxon>
        <taxon>Viridiplantae</taxon>
        <taxon>Streptophyta</taxon>
        <taxon>Embryophyta</taxon>
        <taxon>Tracheophyta</taxon>
        <taxon>Spermatophyta</taxon>
        <taxon>Magnoliopsida</taxon>
        <taxon>eudicotyledons</taxon>
        <taxon>Gunneridae</taxon>
        <taxon>Pentapetalae</taxon>
        <taxon>rosids</taxon>
        <taxon>fabids</taxon>
        <taxon>Fabales</taxon>
        <taxon>Fabaceae</taxon>
        <taxon>Caesalpinioideae</taxon>
        <taxon>Cassia clade</taxon>
        <taxon>Senna</taxon>
    </lineage>
</organism>
<keyword evidence="3" id="KW-1185">Reference proteome</keyword>
<dbReference type="OrthoDB" id="1514813at2759"/>
<dbReference type="AlphaFoldDB" id="A0A834WWE5"/>
<gene>
    <name evidence="2" type="ORF">G2W53_008879</name>
</gene>
<accession>A0A834WWE5</accession>